<proteinExistence type="predicted"/>
<keyword evidence="2" id="KW-1185">Reference proteome</keyword>
<evidence type="ECO:0000313" key="2">
    <source>
        <dbReference type="Proteomes" id="UP000239002"/>
    </source>
</evidence>
<reference evidence="1 2" key="1">
    <citation type="submission" date="2018-02" db="EMBL/GenBank/DDBJ databases">
        <title>Genomic Encyclopedia of Archaeal and Bacterial Type Strains, Phase II (KMG-II): from individual species to whole genera.</title>
        <authorList>
            <person name="Goeker M."/>
        </authorList>
    </citation>
    <scope>NUCLEOTIDE SEQUENCE [LARGE SCALE GENOMIC DNA]</scope>
    <source>
        <strain evidence="1 2">DSM 16809</strain>
    </source>
</reference>
<name>A0A2S6IDK0_9FLAO</name>
<dbReference type="OrthoDB" id="9815231at2"/>
<comment type="caution">
    <text evidence="1">The sequence shown here is derived from an EMBL/GenBank/DDBJ whole genome shotgun (WGS) entry which is preliminary data.</text>
</comment>
<sequence>MGGKLSEDIVSHLKSLDDFMNYYNHHRYPCRLYGKTPMQIVNGDMIDKYLYKQKIKEAQVARVKTNQNFNACIPNLGCKSF</sequence>
<dbReference type="AlphaFoldDB" id="A0A2S6IDK0"/>
<gene>
    <name evidence="1" type="ORF">LY01_03011</name>
</gene>
<organism evidence="1 2">
    <name type="scientific">Nonlabens xylanidelens</name>
    <dbReference type="NCBI Taxonomy" id="191564"/>
    <lineage>
        <taxon>Bacteria</taxon>
        <taxon>Pseudomonadati</taxon>
        <taxon>Bacteroidota</taxon>
        <taxon>Flavobacteriia</taxon>
        <taxon>Flavobacteriales</taxon>
        <taxon>Flavobacteriaceae</taxon>
        <taxon>Nonlabens</taxon>
    </lineage>
</organism>
<protein>
    <submittedName>
        <fullName evidence="1">Uncharacterized protein</fullName>
    </submittedName>
</protein>
<dbReference type="EMBL" id="PTJE01000013">
    <property type="protein sequence ID" value="PPK92253.1"/>
    <property type="molecule type" value="Genomic_DNA"/>
</dbReference>
<accession>A0A2S6IDK0</accession>
<evidence type="ECO:0000313" key="1">
    <source>
        <dbReference type="EMBL" id="PPK92253.1"/>
    </source>
</evidence>
<dbReference type="Proteomes" id="UP000239002">
    <property type="component" value="Unassembled WGS sequence"/>
</dbReference>